<keyword evidence="1" id="KW-0862">Zinc</keyword>
<accession>A0ABD3RZ92</accession>
<dbReference type="InterPro" id="IPR013083">
    <property type="entry name" value="Znf_RING/FYVE/PHD"/>
</dbReference>
<keyword evidence="1" id="KW-0863">Zinc-finger</keyword>
<protein>
    <recommendedName>
        <fullName evidence="2">RING-type domain-containing protein</fullName>
    </recommendedName>
</protein>
<dbReference type="PROSITE" id="PS50089">
    <property type="entry name" value="ZF_RING_2"/>
    <property type="match status" value="1"/>
</dbReference>
<feature type="domain" description="RING-type" evidence="2">
    <location>
        <begin position="277"/>
        <end position="340"/>
    </location>
</feature>
<dbReference type="SUPFAM" id="SSF57850">
    <property type="entry name" value="RING/U-box"/>
    <property type="match status" value="1"/>
</dbReference>
<evidence type="ECO:0000313" key="4">
    <source>
        <dbReference type="Proteomes" id="UP001530377"/>
    </source>
</evidence>
<name>A0ABD3RZ92_9STRA</name>
<evidence type="ECO:0000259" key="2">
    <source>
        <dbReference type="PROSITE" id="PS50089"/>
    </source>
</evidence>
<keyword evidence="1" id="KW-0479">Metal-binding</keyword>
<comment type="caution">
    <text evidence="3">The sequence shown here is derived from an EMBL/GenBank/DDBJ whole genome shotgun (WGS) entry which is preliminary data.</text>
</comment>
<evidence type="ECO:0000313" key="3">
    <source>
        <dbReference type="EMBL" id="KAL3817537.1"/>
    </source>
</evidence>
<dbReference type="SMART" id="SM00184">
    <property type="entry name" value="RING"/>
    <property type="match status" value="1"/>
</dbReference>
<dbReference type="GO" id="GO:0008270">
    <property type="term" value="F:zinc ion binding"/>
    <property type="evidence" value="ECO:0007669"/>
    <property type="project" value="UniProtKB-KW"/>
</dbReference>
<dbReference type="InterPro" id="IPR001841">
    <property type="entry name" value="Znf_RING"/>
</dbReference>
<gene>
    <name evidence="3" type="ORF">ACHAXA_003710</name>
</gene>
<keyword evidence="4" id="KW-1185">Reference proteome</keyword>
<organism evidence="3 4">
    <name type="scientific">Cyclostephanos tholiformis</name>
    <dbReference type="NCBI Taxonomy" id="382380"/>
    <lineage>
        <taxon>Eukaryota</taxon>
        <taxon>Sar</taxon>
        <taxon>Stramenopiles</taxon>
        <taxon>Ochrophyta</taxon>
        <taxon>Bacillariophyta</taxon>
        <taxon>Coscinodiscophyceae</taxon>
        <taxon>Thalassiosirophycidae</taxon>
        <taxon>Stephanodiscales</taxon>
        <taxon>Stephanodiscaceae</taxon>
        <taxon>Cyclostephanos</taxon>
    </lineage>
</organism>
<proteinExistence type="predicted"/>
<evidence type="ECO:0000256" key="1">
    <source>
        <dbReference type="PROSITE-ProRule" id="PRU00175"/>
    </source>
</evidence>
<dbReference type="AlphaFoldDB" id="A0ABD3RZ92"/>
<reference evidence="3 4" key="1">
    <citation type="submission" date="2024-10" db="EMBL/GenBank/DDBJ databases">
        <title>Updated reference genomes for cyclostephanoid diatoms.</title>
        <authorList>
            <person name="Roberts W.R."/>
            <person name="Alverson A.J."/>
        </authorList>
    </citation>
    <scope>NUCLEOTIDE SEQUENCE [LARGE SCALE GENOMIC DNA]</scope>
    <source>
        <strain evidence="3 4">AJA228-03</strain>
    </source>
</reference>
<sequence length="489" mass="53303">MTASLILTPLSLKECCALLKEKGKFLTPGCPPVPVEEHVRNTITLKLCSRTDDVINVDDDEIDDIVPGRVEYARKYDDGSTAATIILGRQKYTGIKCVAISRALCDISLTEKKTSASSSSSSLFASMRMRKPPNTAHVATPSFKDVGDLLVTTSRSNNNNHHVHLDGELVKAPLGGEIPLTNGSIIALYGEIGFAYRVSILQHDDDGGGEFDDVVVASSSADLVCGSNNGPNKRMRANPPVDVTTTHRAEEGERRQPTERERIRQRAHRVMMEEFTCAMCMDVLVRSTFAYPCSHAFCENCSKCITNAAVDAKSICTFSSSVPPTALPSNMTKGKCPTCRGDVMEWMPARSYDTQVWSFALQGCFDRSDAEDYLDRRRSMGEDPPTEEERLSILNICEGEEEGEDTHVQKSTVGSGGAVNVLPSYVTSLSTNKQPEMSRFIGALPQLNSSAVGMSDSSNGMQVVDLAGYLPPELEYRVKSADNDVICID</sequence>
<dbReference type="EMBL" id="JALLPB020000101">
    <property type="protein sequence ID" value="KAL3817537.1"/>
    <property type="molecule type" value="Genomic_DNA"/>
</dbReference>
<dbReference type="Proteomes" id="UP001530377">
    <property type="component" value="Unassembled WGS sequence"/>
</dbReference>
<dbReference type="Gene3D" id="3.30.40.10">
    <property type="entry name" value="Zinc/RING finger domain, C3HC4 (zinc finger)"/>
    <property type="match status" value="1"/>
</dbReference>